<sequence length="152" mass="16834">MVSSVILKTQAPYDVLVEAAEEDRPVFESLHTVLHSHAWLVWLVAPILPQMENISIIAGKAPGQWHSRTVLPKPVWPSGQSVSLRTERSQEKKKKSAAEAHMQHPWESYRSASCAMQVFGGESPHFQQAPRVPPLLIPAPTWRSALKSGDGS</sequence>
<dbReference type="AlphaFoldDB" id="A0A7J7U9S9"/>
<name>A0A7J7U9S9_PIPKU</name>
<dbReference type="EMBL" id="JACAGB010000021">
    <property type="protein sequence ID" value="KAF6309687.1"/>
    <property type="molecule type" value="Genomic_DNA"/>
</dbReference>
<protein>
    <submittedName>
        <fullName evidence="2">Uncharacterized protein</fullName>
    </submittedName>
</protein>
<dbReference type="Proteomes" id="UP000558488">
    <property type="component" value="Unassembled WGS sequence"/>
</dbReference>
<feature type="region of interest" description="Disordered" evidence="1">
    <location>
        <begin position="75"/>
        <end position="104"/>
    </location>
</feature>
<evidence type="ECO:0000256" key="1">
    <source>
        <dbReference type="SAM" id="MobiDB-lite"/>
    </source>
</evidence>
<feature type="compositionally biased region" description="Basic and acidic residues" evidence="1">
    <location>
        <begin position="85"/>
        <end position="104"/>
    </location>
</feature>
<keyword evidence="3" id="KW-1185">Reference proteome</keyword>
<evidence type="ECO:0000313" key="2">
    <source>
        <dbReference type="EMBL" id="KAF6309687.1"/>
    </source>
</evidence>
<evidence type="ECO:0000313" key="3">
    <source>
        <dbReference type="Proteomes" id="UP000558488"/>
    </source>
</evidence>
<comment type="caution">
    <text evidence="2">The sequence shown here is derived from an EMBL/GenBank/DDBJ whole genome shotgun (WGS) entry which is preliminary data.</text>
</comment>
<proteinExistence type="predicted"/>
<accession>A0A7J7U9S9</accession>
<gene>
    <name evidence="2" type="ORF">mPipKuh1_009137</name>
</gene>
<reference evidence="2 3" key="1">
    <citation type="journal article" date="2020" name="Nature">
        <title>Six reference-quality genomes reveal evolution of bat adaptations.</title>
        <authorList>
            <person name="Jebb D."/>
            <person name="Huang Z."/>
            <person name="Pippel M."/>
            <person name="Hughes G.M."/>
            <person name="Lavrichenko K."/>
            <person name="Devanna P."/>
            <person name="Winkler S."/>
            <person name="Jermiin L.S."/>
            <person name="Skirmuntt E.C."/>
            <person name="Katzourakis A."/>
            <person name="Burkitt-Gray L."/>
            <person name="Ray D.A."/>
            <person name="Sullivan K.A.M."/>
            <person name="Roscito J.G."/>
            <person name="Kirilenko B.M."/>
            <person name="Davalos L.M."/>
            <person name="Corthals A.P."/>
            <person name="Power M.L."/>
            <person name="Jones G."/>
            <person name="Ransome R.D."/>
            <person name="Dechmann D.K.N."/>
            <person name="Locatelli A.G."/>
            <person name="Puechmaille S.J."/>
            <person name="Fedrigo O."/>
            <person name="Jarvis E.D."/>
            <person name="Hiller M."/>
            <person name="Vernes S.C."/>
            <person name="Myers E.W."/>
            <person name="Teeling E.C."/>
        </authorList>
    </citation>
    <scope>NUCLEOTIDE SEQUENCE [LARGE SCALE GENOMIC DNA]</scope>
    <source>
        <strain evidence="2">MPipKuh1</strain>
        <tissue evidence="2">Flight muscle</tissue>
    </source>
</reference>
<organism evidence="2 3">
    <name type="scientific">Pipistrellus kuhlii</name>
    <name type="common">Kuhl's pipistrelle</name>
    <dbReference type="NCBI Taxonomy" id="59472"/>
    <lineage>
        <taxon>Eukaryota</taxon>
        <taxon>Metazoa</taxon>
        <taxon>Chordata</taxon>
        <taxon>Craniata</taxon>
        <taxon>Vertebrata</taxon>
        <taxon>Euteleostomi</taxon>
        <taxon>Mammalia</taxon>
        <taxon>Eutheria</taxon>
        <taxon>Laurasiatheria</taxon>
        <taxon>Chiroptera</taxon>
        <taxon>Yangochiroptera</taxon>
        <taxon>Vespertilionidae</taxon>
        <taxon>Pipistrellus</taxon>
    </lineage>
</organism>